<feature type="coiled-coil region" evidence="1">
    <location>
        <begin position="16"/>
        <end position="71"/>
    </location>
</feature>
<evidence type="ECO:0000313" key="2">
    <source>
        <dbReference type="EMBL" id="TWT77159.1"/>
    </source>
</evidence>
<evidence type="ECO:0000313" key="3">
    <source>
        <dbReference type="Proteomes" id="UP000316213"/>
    </source>
</evidence>
<proteinExistence type="predicted"/>
<sequence>MSKEISEYKSPPHKIIAFLKDGRDQLREKYRLLREKHRVAENQIRAVTKSRESWRIRAEIAEMELNELKKTLKLN</sequence>
<name>A0A5C5YQN3_9BACT</name>
<keyword evidence="1" id="KW-0175">Coiled coil</keyword>
<protein>
    <submittedName>
        <fullName evidence="2">Uncharacterized protein</fullName>
    </submittedName>
</protein>
<comment type="caution">
    <text evidence="2">The sequence shown here is derived from an EMBL/GenBank/DDBJ whole genome shotgun (WGS) entry which is preliminary data.</text>
</comment>
<organism evidence="2 3">
    <name type="scientific">Neorhodopirellula pilleata</name>
    <dbReference type="NCBI Taxonomy" id="2714738"/>
    <lineage>
        <taxon>Bacteria</taxon>
        <taxon>Pseudomonadati</taxon>
        <taxon>Planctomycetota</taxon>
        <taxon>Planctomycetia</taxon>
        <taxon>Pirellulales</taxon>
        <taxon>Pirellulaceae</taxon>
        <taxon>Neorhodopirellula</taxon>
    </lineage>
</organism>
<dbReference type="OrthoDB" id="9939088at2"/>
<evidence type="ECO:0000256" key="1">
    <source>
        <dbReference type="SAM" id="Coils"/>
    </source>
</evidence>
<gene>
    <name evidence="2" type="ORF">Pla100_63450</name>
</gene>
<reference evidence="2 3" key="1">
    <citation type="submission" date="2019-02" db="EMBL/GenBank/DDBJ databases">
        <title>Deep-cultivation of Planctomycetes and their phenomic and genomic characterization uncovers novel biology.</title>
        <authorList>
            <person name="Wiegand S."/>
            <person name="Jogler M."/>
            <person name="Boedeker C."/>
            <person name="Pinto D."/>
            <person name="Vollmers J."/>
            <person name="Rivas-Marin E."/>
            <person name="Kohn T."/>
            <person name="Peeters S.H."/>
            <person name="Heuer A."/>
            <person name="Rast P."/>
            <person name="Oberbeckmann S."/>
            <person name="Bunk B."/>
            <person name="Jeske O."/>
            <person name="Meyerdierks A."/>
            <person name="Storesund J.E."/>
            <person name="Kallscheuer N."/>
            <person name="Luecker S."/>
            <person name="Lage O.M."/>
            <person name="Pohl T."/>
            <person name="Merkel B.J."/>
            <person name="Hornburger P."/>
            <person name="Mueller R.-W."/>
            <person name="Bruemmer F."/>
            <person name="Labrenz M."/>
            <person name="Spormann A.M."/>
            <person name="Op Den Camp H."/>
            <person name="Overmann J."/>
            <person name="Amann R."/>
            <person name="Jetten M.S.M."/>
            <person name="Mascher T."/>
            <person name="Medema M.H."/>
            <person name="Devos D.P."/>
            <person name="Kaster A.-K."/>
            <person name="Ovreas L."/>
            <person name="Rohde M."/>
            <person name="Galperin M.Y."/>
            <person name="Jogler C."/>
        </authorList>
    </citation>
    <scope>NUCLEOTIDE SEQUENCE [LARGE SCALE GENOMIC DNA]</scope>
    <source>
        <strain evidence="2 3">Pla100</strain>
    </source>
</reference>
<dbReference type="EMBL" id="SJPM01000070">
    <property type="protein sequence ID" value="TWT77159.1"/>
    <property type="molecule type" value="Genomic_DNA"/>
</dbReference>
<keyword evidence="3" id="KW-1185">Reference proteome</keyword>
<accession>A0A5C5YQN3</accession>
<dbReference type="Proteomes" id="UP000316213">
    <property type="component" value="Unassembled WGS sequence"/>
</dbReference>
<dbReference type="RefSeq" id="WP_146583122.1">
    <property type="nucleotide sequence ID" value="NZ_SJPM01000070.1"/>
</dbReference>
<dbReference type="AlphaFoldDB" id="A0A5C5YQN3"/>